<sequence length="194" mass="21322">MEDSLLVATKAIRSSLPGRLRLRLPVLKDVDSETVELVTEWLKSQAPSTQVTINPRVGSALITWDPARDSLDVPSLLTQAQEYLQSAQALGLIGTKESLACSPQLPPVREWIEKLSMQGEQAGNRFLDTLSPWVAADVKQRARKRRVTQNRLMLASLVASIAVLAVSQSKSHVAFGIGFIALLSVHLLQHRKVL</sequence>
<name>A0ABS2GUT8_9BURK</name>
<comment type="caution">
    <text evidence="2">The sequence shown here is derived from an EMBL/GenBank/DDBJ whole genome shotgun (WGS) entry which is preliminary data.</text>
</comment>
<protein>
    <submittedName>
        <fullName evidence="2">Uncharacterized protein</fullName>
    </submittedName>
</protein>
<accession>A0ABS2GUT8</accession>
<gene>
    <name evidence="2" type="ORF">H5985_08095</name>
</gene>
<feature type="transmembrane region" description="Helical" evidence="1">
    <location>
        <begin position="149"/>
        <end position="166"/>
    </location>
</feature>
<keyword evidence="1" id="KW-1133">Transmembrane helix</keyword>
<reference evidence="2 3" key="1">
    <citation type="journal article" date="2021" name="Sci. Rep.">
        <title>The distribution of antibiotic resistance genes in chicken gut microbiota commensals.</title>
        <authorList>
            <person name="Juricova H."/>
            <person name="Matiasovicova J."/>
            <person name="Kubasova T."/>
            <person name="Cejkova D."/>
            <person name="Rychlik I."/>
        </authorList>
    </citation>
    <scope>NUCLEOTIDE SEQUENCE [LARGE SCALE GENOMIC DNA]</scope>
    <source>
        <strain evidence="2 3">An562</strain>
    </source>
</reference>
<organism evidence="2 3">
    <name type="scientific">Parasutterella secunda</name>
    <dbReference type="NCBI Taxonomy" id="626947"/>
    <lineage>
        <taxon>Bacteria</taxon>
        <taxon>Pseudomonadati</taxon>
        <taxon>Pseudomonadota</taxon>
        <taxon>Betaproteobacteria</taxon>
        <taxon>Burkholderiales</taxon>
        <taxon>Sutterellaceae</taxon>
        <taxon>Parasutterella</taxon>
    </lineage>
</organism>
<evidence type="ECO:0000313" key="3">
    <source>
        <dbReference type="Proteomes" id="UP000777002"/>
    </source>
</evidence>
<dbReference type="Proteomes" id="UP000777002">
    <property type="component" value="Unassembled WGS sequence"/>
</dbReference>
<evidence type="ECO:0000256" key="1">
    <source>
        <dbReference type="SAM" id="Phobius"/>
    </source>
</evidence>
<dbReference type="EMBL" id="JACJKX010000016">
    <property type="protein sequence ID" value="MBM6929224.1"/>
    <property type="molecule type" value="Genomic_DNA"/>
</dbReference>
<dbReference type="RefSeq" id="WP_205050809.1">
    <property type="nucleotide sequence ID" value="NZ_JACJKX010000016.1"/>
</dbReference>
<keyword evidence="1" id="KW-0472">Membrane</keyword>
<evidence type="ECO:0000313" key="2">
    <source>
        <dbReference type="EMBL" id="MBM6929224.1"/>
    </source>
</evidence>
<keyword evidence="3" id="KW-1185">Reference proteome</keyword>
<feature type="transmembrane region" description="Helical" evidence="1">
    <location>
        <begin position="172"/>
        <end position="188"/>
    </location>
</feature>
<keyword evidence="1" id="KW-0812">Transmembrane</keyword>
<proteinExistence type="predicted"/>